<keyword evidence="3" id="KW-1185">Reference proteome</keyword>
<protein>
    <recommendedName>
        <fullName evidence="4">MFS transporter</fullName>
    </recommendedName>
</protein>
<comment type="caution">
    <text evidence="2">The sequence shown here is derived from an EMBL/GenBank/DDBJ whole genome shotgun (WGS) entry which is preliminary data.</text>
</comment>
<evidence type="ECO:0000313" key="2">
    <source>
        <dbReference type="EMBL" id="GKT23309.1"/>
    </source>
</evidence>
<gene>
    <name evidence="2" type="ORF">ADUPG1_004542</name>
</gene>
<feature type="transmembrane region" description="Helical" evidence="1">
    <location>
        <begin position="51"/>
        <end position="73"/>
    </location>
</feature>
<dbReference type="SUPFAM" id="SSF103473">
    <property type="entry name" value="MFS general substrate transporter"/>
    <property type="match status" value="1"/>
</dbReference>
<keyword evidence="1" id="KW-0812">Transmembrane</keyword>
<dbReference type="Proteomes" id="UP001057375">
    <property type="component" value="Unassembled WGS sequence"/>
</dbReference>
<accession>A0ABQ5JZB1</accession>
<sequence length="86" mass="9480">MFSVMLPYAFIQSFGITEAQFGSFSSFIFIGMLIGPVFATMWSKKSNTESIVFISMLVTSALMFGMGLLMSAYMPAYFQTPMGILA</sequence>
<keyword evidence="1" id="KW-1133">Transmembrane helix</keyword>
<dbReference type="EMBL" id="BQXS01006875">
    <property type="protein sequence ID" value="GKT23309.1"/>
    <property type="molecule type" value="Genomic_DNA"/>
</dbReference>
<reference evidence="2" key="1">
    <citation type="submission" date="2022-03" db="EMBL/GenBank/DDBJ databases">
        <title>Draft genome sequence of Aduncisulcus paluster, a free-living microaerophilic Fornicata.</title>
        <authorList>
            <person name="Yuyama I."/>
            <person name="Kume K."/>
            <person name="Tamura T."/>
            <person name="Inagaki Y."/>
            <person name="Hashimoto T."/>
        </authorList>
    </citation>
    <scope>NUCLEOTIDE SEQUENCE</scope>
    <source>
        <strain evidence="2">NY0171</strain>
    </source>
</reference>
<proteinExistence type="predicted"/>
<evidence type="ECO:0000256" key="1">
    <source>
        <dbReference type="SAM" id="Phobius"/>
    </source>
</evidence>
<evidence type="ECO:0000313" key="3">
    <source>
        <dbReference type="Proteomes" id="UP001057375"/>
    </source>
</evidence>
<evidence type="ECO:0008006" key="4">
    <source>
        <dbReference type="Google" id="ProtNLM"/>
    </source>
</evidence>
<dbReference type="Gene3D" id="1.20.1250.20">
    <property type="entry name" value="MFS general substrate transporter like domains"/>
    <property type="match status" value="1"/>
</dbReference>
<feature type="non-terminal residue" evidence="2">
    <location>
        <position position="86"/>
    </location>
</feature>
<organism evidence="2 3">
    <name type="scientific">Aduncisulcus paluster</name>
    <dbReference type="NCBI Taxonomy" id="2918883"/>
    <lineage>
        <taxon>Eukaryota</taxon>
        <taxon>Metamonada</taxon>
        <taxon>Carpediemonas-like organisms</taxon>
        <taxon>Aduncisulcus</taxon>
    </lineage>
</organism>
<feature type="transmembrane region" description="Helical" evidence="1">
    <location>
        <begin position="20"/>
        <end position="39"/>
    </location>
</feature>
<name>A0ABQ5JZB1_9EUKA</name>
<keyword evidence="1" id="KW-0472">Membrane</keyword>
<dbReference type="InterPro" id="IPR036259">
    <property type="entry name" value="MFS_trans_sf"/>
</dbReference>